<dbReference type="EMBL" id="PJQL01000075">
    <property type="protein sequence ID" value="RCI00190.1"/>
    <property type="molecule type" value="Genomic_DNA"/>
</dbReference>
<dbReference type="AlphaFoldDB" id="A0A367KDK8"/>
<name>A0A367KDK8_RHIAZ</name>
<evidence type="ECO:0000313" key="1">
    <source>
        <dbReference type="EMBL" id="RCI00190.1"/>
    </source>
</evidence>
<dbReference type="Proteomes" id="UP000252139">
    <property type="component" value="Unassembled WGS sequence"/>
</dbReference>
<proteinExistence type="predicted"/>
<gene>
    <name evidence="1" type="ORF">CU097_010430</name>
</gene>
<evidence type="ECO:0000313" key="2">
    <source>
        <dbReference type="Proteomes" id="UP000252139"/>
    </source>
</evidence>
<protein>
    <submittedName>
        <fullName evidence="1">Uncharacterized protein</fullName>
    </submittedName>
</protein>
<comment type="caution">
    <text evidence="1">The sequence shown here is derived from an EMBL/GenBank/DDBJ whole genome shotgun (WGS) entry which is preliminary data.</text>
</comment>
<accession>A0A367KDK8</accession>
<reference evidence="1 2" key="1">
    <citation type="journal article" date="2018" name="G3 (Bethesda)">
        <title>Phylogenetic and Phylogenomic Definition of Rhizopus Species.</title>
        <authorList>
            <person name="Gryganskyi A.P."/>
            <person name="Golan J."/>
            <person name="Dolatabadi S."/>
            <person name="Mondo S."/>
            <person name="Robb S."/>
            <person name="Idnurm A."/>
            <person name="Muszewska A."/>
            <person name="Steczkiewicz K."/>
            <person name="Masonjones S."/>
            <person name="Liao H.L."/>
            <person name="Gajdeczka M.T."/>
            <person name="Anike F."/>
            <person name="Vuek A."/>
            <person name="Anishchenko I.M."/>
            <person name="Voigt K."/>
            <person name="de Hoog G.S."/>
            <person name="Smith M.E."/>
            <person name="Heitman J."/>
            <person name="Vilgalys R."/>
            <person name="Stajich J.E."/>
        </authorList>
    </citation>
    <scope>NUCLEOTIDE SEQUENCE [LARGE SCALE GENOMIC DNA]</scope>
    <source>
        <strain evidence="1 2">CBS 357.93</strain>
    </source>
</reference>
<sequence length="64" mass="7833">MQEHLAFNRREIQLHSRGRIWNLRRLVIVLTMSFEFLEWWKSTIQFCSGKFNADQMEHKNLTIP</sequence>
<organism evidence="1 2">
    <name type="scientific">Rhizopus azygosporus</name>
    <name type="common">Rhizopus microsporus var. azygosporus</name>
    <dbReference type="NCBI Taxonomy" id="86630"/>
    <lineage>
        <taxon>Eukaryota</taxon>
        <taxon>Fungi</taxon>
        <taxon>Fungi incertae sedis</taxon>
        <taxon>Mucoromycota</taxon>
        <taxon>Mucoromycotina</taxon>
        <taxon>Mucoromycetes</taxon>
        <taxon>Mucorales</taxon>
        <taxon>Mucorineae</taxon>
        <taxon>Rhizopodaceae</taxon>
        <taxon>Rhizopus</taxon>
    </lineage>
</organism>
<keyword evidence="2" id="KW-1185">Reference proteome</keyword>